<name>A0ABS6BXA6_9CLOT</name>
<feature type="transmembrane region" description="Helical" evidence="1">
    <location>
        <begin position="12"/>
        <end position="41"/>
    </location>
</feature>
<keyword evidence="1" id="KW-0812">Transmembrane</keyword>
<proteinExistence type="predicted"/>
<dbReference type="InterPro" id="IPR043727">
    <property type="entry name" value="Lmo0937-like"/>
</dbReference>
<gene>
    <name evidence="2" type="ORF">KPL37_16060</name>
</gene>
<dbReference type="NCBIfam" id="NF033488">
    <property type="entry name" value="lmo0937_fam_TM"/>
    <property type="match status" value="1"/>
</dbReference>
<dbReference type="EMBL" id="JAHLDV010000053">
    <property type="protein sequence ID" value="MBU3161234.1"/>
    <property type="molecule type" value="Genomic_DNA"/>
</dbReference>
<protein>
    <submittedName>
        <fullName evidence="2">Lmo0937 family membrane protein</fullName>
    </submittedName>
</protein>
<sequence>MGLLCWLAGILIIFWLLGLLLNIGGGVIHILIVIAVILFVFDVIGGRGR</sequence>
<dbReference type="Pfam" id="PF18919">
    <property type="entry name" value="DUF5670"/>
    <property type="match status" value="1"/>
</dbReference>
<evidence type="ECO:0000313" key="2">
    <source>
        <dbReference type="EMBL" id="MBU3161234.1"/>
    </source>
</evidence>
<reference evidence="2 3" key="1">
    <citation type="submission" date="2021-06" db="EMBL/GenBank/DDBJ databases">
        <title>Clostridia strains as spoilage organisms.</title>
        <authorList>
            <person name="Wambui J."/>
            <person name="Stephan R."/>
            <person name="Stevens M.J.A."/>
        </authorList>
    </citation>
    <scope>NUCLEOTIDE SEQUENCE [LARGE SCALE GENOMIC DNA]</scope>
    <source>
        <strain evidence="2 3">DSM 14204</strain>
    </source>
</reference>
<evidence type="ECO:0000313" key="3">
    <source>
        <dbReference type="Proteomes" id="UP000776252"/>
    </source>
</evidence>
<keyword evidence="1" id="KW-0472">Membrane</keyword>
<keyword evidence="1" id="KW-1133">Transmembrane helix</keyword>
<organism evidence="2 3">
    <name type="scientific">Clostridium frigoris</name>
    <dbReference type="NCBI Taxonomy" id="205327"/>
    <lineage>
        <taxon>Bacteria</taxon>
        <taxon>Bacillati</taxon>
        <taxon>Bacillota</taxon>
        <taxon>Clostridia</taxon>
        <taxon>Eubacteriales</taxon>
        <taxon>Clostridiaceae</taxon>
        <taxon>Clostridium</taxon>
    </lineage>
</organism>
<dbReference type="Proteomes" id="UP000776252">
    <property type="component" value="Unassembled WGS sequence"/>
</dbReference>
<evidence type="ECO:0000256" key="1">
    <source>
        <dbReference type="SAM" id="Phobius"/>
    </source>
</evidence>
<dbReference type="RefSeq" id="WP_216151005.1">
    <property type="nucleotide sequence ID" value="NZ_JAHLDV010000053.1"/>
</dbReference>
<comment type="caution">
    <text evidence="2">The sequence shown here is derived from an EMBL/GenBank/DDBJ whole genome shotgun (WGS) entry which is preliminary data.</text>
</comment>
<accession>A0ABS6BXA6</accession>
<keyword evidence="3" id="KW-1185">Reference proteome</keyword>